<feature type="domain" description="Post-SET" evidence="13">
    <location>
        <begin position="1737"/>
        <end position="1753"/>
    </location>
</feature>
<evidence type="ECO:0000256" key="1">
    <source>
        <dbReference type="ARBA" id="ARBA00004123"/>
    </source>
</evidence>
<organism evidence="15 16">
    <name type="scientific">Loa loa</name>
    <name type="common">Eye worm</name>
    <name type="synonym">Filaria loa</name>
    <dbReference type="NCBI Taxonomy" id="7209"/>
    <lineage>
        <taxon>Eukaryota</taxon>
        <taxon>Metazoa</taxon>
        <taxon>Ecdysozoa</taxon>
        <taxon>Nematoda</taxon>
        <taxon>Chromadorea</taxon>
        <taxon>Rhabditida</taxon>
        <taxon>Spirurina</taxon>
        <taxon>Spiruromorpha</taxon>
        <taxon>Filarioidea</taxon>
        <taxon>Onchocercidae</taxon>
        <taxon>Loa</taxon>
    </lineage>
</organism>
<dbReference type="PANTHER" id="PTHR46024:SF1">
    <property type="entry name" value="HISTONE-LYSINE N-METHYLTRANSFERASE EGGLESS"/>
    <property type="match status" value="1"/>
</dbReference>
<dbReference type="eggNOG" id="KOG1141">
    <property type="taxonomic scope" value="Eukaryota"/>
</dbReference>
<feature type="region of interest" description="Disordered" evidence="10">
    <location>
        <begin position="1632"/>
        <end position="1651"/>
    </location>
</feature>
<feature type="compositionally biased region" description="Basic and acidic residues" evidence="10">
    <location>
        <begin position="467"/>
        <end position="485"/>
    </location>
</feature>
<dbReference type="PROSITE" id="PS50868">
    <property type="entry name" value="POST_SET"/>
    <property type="match status" value="1"/>
</dbReference>
<evidence type="ECO:0000259" key="12">
    <source>
        <dbReference type="PROSITE" id="PS50867"/>
    </source>
</evidence>
<dbReference type="SUPFAM" id="SSF82199">
    <property type="entry name" value="SET domain"/>
    <property type="match status" value="1"/>
</dbReference>
<evidence type="ECO:0000259" key="13">
    <source>
        <dbReference type="PROSITE" id="PS50868"/>
    </source>
</evidence>
<evidence type="ECO:0000313" key="16">
    <source>
        <dbReference type="WBParaSite" id="EN70_11209"/>
    </source>
</evidence>
<dbReference type="InParanoid" id="A0A1I7V928"/>
<feature type="compositionally biased region" description="Basic and acidic residues" evidence="10">
    <location>
        <begin position="1"/>
        <end position="11"/>
    </location>
</feature>
<keyword evidence="9" id="KW-0539">Nucleus</keyword>
<dbReference type="Pfam" id="PF05033">
    <property type="entry name" value="Pre-SET"/>
    <property type="match status" value="1"/>
</dbReference>
<keyword evidence="15" id="KW-1185">Reference proteome</keyword>
<feature type="compositionally biased region" description="Acidic residues" evidence="10">
    <location>
        <begin position="1552"/>
        <end position="1565"/>
    </location>
</feature>
<keyword evidence="6" id="KW-0949">S-adenosyl-L-methionine</keyword>
<name>A0A1I7V928_LOALO</name>
<dbReference type="Pfam" id="PF01429">
    <property type="entry name" value="MBD"/>
    <property type="match status" value="1"/>
</dbReference>
<evidence type="ECO:0000256" key="2">
    <source>
        <dbReference type="ARBA" id="ARBA00004286"/>
    </source>
</evidence>
<dbReference type="Pfam" id="PF04046">
    <property type="entry name" value="PSP"/>
    <property type="match status" value="1"/>
</dbReference>
<feature type="domain" description="SET" evidence="11">
    <location>
        <begin position="1451"/>
        <end position="1728"/>
    </location>
</feature>
<dbReference type="InterPro" id="IPR003616">
    <property type="entry name" value="Post-SET_dom"/>
</dbReference>
<sequence length="1753" mass="200748">MDVRDEREPGECSRTPSPRSEVTRVGIKRTPKRKTHRYENAKFRKDESVIELVDLVEVDHDEDIEVVSDEGEDSDVGELFVLDTEGAEIIEVEEVKKNLVVSPTSEHGLKKEERYVTQKTSRTKGKDDVFDVTKILTNDAILPSPSEEKKESTFKISCFNCGGEHTLQQCDIPLNQRRISANRAAHYSNKRSIQERYTTAGDTESPGTSNMRPGEISDTLREALGIGPNDIPEWIYRMRRRGFIDGYPPGYLAEALDQSSGEDSLLEFHTDDKTLGTPVIMREKDKKRKRLTVSADKVIAYPGFNYYKRCLRDRERFRVPRFDEYVRYLQEYAKERHAQQLLDDSYERNRKRGHYKNEHKNDRKRSRNDSDDSVVLLSDELDESVEMSTRSLEETVLEQNMEHNTSIADHETSTSYVEFGSPSVGSSGGKTSFGTPVACRLEHDKKKPSLEKFRDGVVPFEAVEESTGNRDQMEEGHSERRERGRNVDVDIDVNAFLVDETSSDDSDEIAVFDSRDLSLLSDERKTLCEERMRNLYKTLRYNGSEYKTRRNIYGFLTLDTDFFDHIQETITVDFNEEKIAEAVIVFHVNKMGIKDGAAKMAVSVFDFIVLLMDYIWKERDKTVENYSISRIAGYLGVDRAHMLILGNLINNDIALAPSEIAVKTLSEPIELIVMLTMLLAQMYGWPVAEDFNMKWKSIETSSIASDEEAMQSMDDFVAIAREVLEDFKNDQSSPLCRHINDDCINDLVMISSELTKYASNLLNELRNLSSPNESISQGNILTQDRINQAEILVNEHCANMTEKSVIDSQKNDQKFSAITSEEVSVVNVTHNEHIERNYVIISDPVNISDIPNGSFCLARQQKAYNFVRCQIVEKVSPREYNVLFGDGYEEIIDISRIARKIEGHLHMWEGVRVCALYEPKLQFGRYRKAFYSGIVGVGPHGFSRNEMLIFFDNGIDSFVHERTVYILAEQKCRLHNYKEEIDRRNNWCLVPQFRQKFVKHYLKNFPDWPLVPMKRKENTQRVNILREGRPHSAYVLRTERQFALLRFPIRGRFGADCVVTPCIRHRHIDEWIYRGSERLEAIRQTIDRLEKVEQQEKMGVKVPVRSRREARLAHSLGYKFSLPGQNISDTNLSKKVELCPRGRALLSDSEQIYIRRQTARKGGILGVQHENDFQDYSVIEGRVPRLRKEKNLFVQDIPEWNNLQQVVHSHCTIRCLQCLDKDPYDKEFGGCSPYMIPLLVGWSREIVTFTRRAKVAHSRKATGSAVVYRTPCGISIYNLNQITKYLKDTSSRLTIDLFTFDRTIRPNIIYRTPVKAKLVDDFTNGYEAIPISVYNEIDDELPPKVEYDPRRYPYDKETDISSISLDFCSGCTCTDDCADETRCECRLLTRSEVLRLDKSLQPSFAKGYMYRNLALGGADESYLSGLYECNEKCGCSRSNCHNRVVQQEMKIPLELFKTEKMGWGVRSMIDIPPGVFLCTYAGAILTDSQAEKEGKAFGDEYFADVNLVDNVEKEKHNAGVDLGDSNDGYYSDDENNCGGGPNLSLESGLITTDEDSSEEDDDYDSGQDSSFSSEGNHSETRTVKTQKRRKLMQEGDEEQQNSSIRESEKNELAAADLDYARSSLVMAESDFAGGTKSDNDDMPAVEPAGPPEGRFDMIRYVENMELPSLYTIDAKKKGNIGRFFNHSCQPNIRAQLVYVDTHDFRLPWIAFFTTTKISAGSELFWDYGYSEGTVDGKQLECFCGSRTCRKRLL</sequence>
<dbReference type="GO" id="GO:0005634">
    <property type="term" value="C:nucleus"/>
    <property type="evidence" value="ECO:0007669"/>
    <property type="project" value="UniProtKB-SubCell"/>
</dbReference>
<evidence type="ECO:0000256" key="4">
    <source>
        <dbReference type="ARBA" id="ARBA00022603"/>
    </source>
</evidence>
<feature type="region of interest" description="Disordered" evidence="10">
    <location>
        <begin position="340"/>
        <end position="374"/>
    </location>
</feature>
<dbReference type="InterPro" id="IPR007728">
    <property type="entry name" value="Pre-SET_dom"/>
</dbReference>
<evidence type="ECO:0000256" key="5">
    <source>
        <dbReference type="ARBA" id="ARBA00022679"/>
    </source>
</evidence>
<dbReference type="GO" id="GO:0003677">
    <property type="term" value="F:DNA binding"/>
    <property type="evidence" value="ECO:0007669"/>
    <property type="project" value="InterPro"/>
</dbReference>
<dbReference type="Gene3D" id="2.170.270.10">
    <property type="entry name" value="SET domain"/>
    <property type="match status" value="1"/>
</dbReference>
<dbReference type="InterPro" id="IPR016177">
    <property type="entry name" value="DNA-bd_dom_sf"/>
</dbReference>
<keyword evidence="7" id="KW-0479">Metal-binding</keyword>
<accession>A0A1I7V928</accession>
<gene>
    <name evidence="16" type="primary">LOAG_17898</name>
</gene>
<protein>
    <submittedName>
        <fullName evidence="16">Pre-SET domain-containing protein family protein</fullName>
    </submittedName>
</protein>
<keyword evidence="4" id="KW-0489">Methyltransferase</keyword>
<feature type="compositionally biased region" description="Polar residues" evidence="10">
    <location>
        <begin position="196"/>
        <end position="211"/>
    </location>
</feature>
<feature type="region of interest" description="Disordered" evidence="10">
    <location>
        <begin position="464"/>
        <end position="485"/>
    </location>
</feature>
<evidence type="ECO:0000259" key="14">
    <source>
        <dbReference type="PROSITE" id="PS50982"/>
    </source>
</evidence>
<dbReference type="OrthoDB" id="5792673at2759"/>
<feature type="region of interest" description="Disordered" evidence="10">
    <location>
        <begin position="196"/>
        <end position="215"/>
    </location>
</feature>
<evidence type="ECO:0000256" key="8">
    <source>
        <dbReference type="ARBA" id="ARBA00022833"/>
    </source>
</evidence>
<reference evidence="16" key="2">
    <citation type="submission" date="2016-11" db="UniProtKB">
        <authorList>
            <consortium name="WormBaseParasite"/>
        </authorList>
    </citation>
    <scope>IDENTIFICATION</scope>
</reference>
<dbReference type="SMART" id="SM00317">
    <property type="entry name" value="SET"/>
    <property type="match status" value="1"/>
</dbReference>
<dbReference type="SMART" id="SM00581">
    <property type="entry name" value="PSP"/>
    <property type="match status" value="1"/>
</dbReference>
<dbReference type="GO" id="GO:0032259">
    <property type="term" value="P:methylation"/>
    <property type="evidence" value="ECO:0007669"/>
    <property type="project" value="UniProtKB-KW"/>
</dbReference>
<dbReference type="GO" id="GO:0005694">
    <property type="term" value="C:chromosome"/>
    <property type="evidence" value="ECO:0007669"/>
    <property type="project" value="UniProtKB-SubCell"/>
</dbReference>
<dbReference type="GO" id="GO:0046974">
    <property type="term" value="F:histone H3K9 methyltransferase activity"/>
    <property type="evidence" value="ECO:0007669"/>
    <property type="project" value="TreeGrafter"/>
</dbReference>
<evidence type="ECO:0000256" key="9">
    <source>
        <dbReference type="ARBA" id="ARBA00023242"/>
    </source>
</evidence>
<feature type="domain" description="Pre-SET" evidence="12">
    <location>
        <begin position="1369"/>
        <end position="1448"/>
    </location>
</feature>
<feature type="domain" description="MBD" evidence="14">
    <location>
        <begin position="1228"/>
        <end position="1307"/>
    </location>
</feature>
<evidence type="ECO:0000313" key="15">
    <source>
        <dbReference type="Proteomes" id="UP000095285"/>
    </source>
</evidence>
<evidence type="ECO:0000256" key="10">
    <source>
        <dbReference type="SAM" id="MobiDB-lite"/>
    </source>
</evidence>
<dbReference type="InterPro" id="IPR051516">
    <property type="entry name" value="SETDB_methyltransferase"/>
</dbReference>
<dbReference type="InterPro" id="IPR046341">
    <property type="entry name" value="SET_dom_sf"/>
</dbReference>
<evidence type="ECO:0000256" key="3">
    <source>
        <dbReference type="ARBA" id="ARBA00022454"/>
    </source>
</evidence>
<comment type="subcellular location">
    <subcellularLocation>
        <location evidence="2">Chromosome</location>
    </subcellularLocation>
    <subcellularLocation>
        <location evidence="1">Nucleus</location>
    </subcellularLocation>
</comment>
<dbReference type="InterPro" id="IPR001739">
    <property type="entry name" value="Methyl_CpG_DNA-bd"/>
</dbReference>
<proteinExistence type="predicted"/>
<dbReference type="PANTHER" id="PTHR46024">
    <property type="entry name" value="HISTONE-LYSINE N-METHYLTRANSFERASE EGGLESS"/>
    <property type="match status" value="1"/>
</dbReference>
<dbReference type="InterPro" id="IPR001214">
    <property type="entry name" value="SET_dom"/>
</dbReference>
<reference evidence="15" key="1">
    <citation type="submission" date="2012-04" db="EMBL/GenBank/DDBJ databases">
        <title>The Genome Sequence of Loa loa.</title>
        <authorList>
            <consortium name="The Broad Institute Genome Sequencing Platform"/>
            <consortium name="Broad Institute Genome Sequencing Center for Infectious Disease"/>
            <person name="Nutman T.B."/>
            <person name="Fink D.L."/>
            <person name="Russ C."/>
            <person name="Young S."/>
            <person name="Zeng Q."/>
            <person name="Gargeya S."/>
            <person name="Alvarado L."/>
            <person name="Berlin A."/>
            <person name="Chapman S.B."/>
            <person name="Chen Z."/>
            <person name="Freedman E."/>
            <person name="Gellesch M."/>
            <person name="Goldberg J."/>
            <person name="Griggs A."/>
            <person name="Gujja S."/>
            <person name="Heilman E.R."/>
            <person name="Heiman D."/>
            <person name="Howarth C."/>
            <person name="Mehta T."/>
            <person name="Neiman D."/>
            <person name="Pearson M."/>
            <person name="Roberts A."/>
            <person name="Saif S."/>
            <person name="Shea T."/>
            <person name="Shenoy N."/>
            <person name="Sisk P."/>
            <person name="Stolte C."/>
            <person name="Sykes S."/>
            <person name="White J."/>
            <person name="Yandava C."/>
            <person name="Haas B."/>
            <person name="Henn M.R."/>
            <person name="Nusbaum C."/>
            <person name="Birren B."/>
        </authorList>
    </citation>
    <scope>NUCLEOTIDE SEQUENCE [LARGE SCALE GENOMIC DNA]</scope>
</reference>
<dbReference type="Gene3D" id="3.30.890.10">
    <property type="entry name" value="Methyl-cpg-binding Protein 2, Chain A"/>
    <property type="match status" value="1"/>
</dbReference>
<feature type="region of interest" description="Disordered" evidence="10">
    <location>
        <begin position="1"/>
        <end position="40"/>
    </location>
</feature>
<keyword evidence="8" id="KW-0862">Zinc</keyword>
<dbReference type="FunCoup" id="A0A1I7V928">
    <property type="interactions" value="97"/>
</dbReference>
<dbReference type="SUPFAM" id="SSF54171">
    <property type="entry name" value="DNA-binding domain"/>
    <property type="match status" value="1"/>
</dbReference>
<dbReference type="GO" id="GO:0070828">
    <property type="term" value="P:heterochromatin organization"/>
    <property type="evidence" value="ECO:0007669"/>
    <property type="project" value="TreeGrafter"/>
</dbReference>
<dbReference type="SMART" id="SM00391">
    <property type="entry name" value="MBD"/>
    <property type="match status" value="1"/>
</dbReference>
<dbReference type="GO" id="GO:0008270">
    <property type="term" value="F:zinc ion binding"/>
    <property type="evidence" value="ECO:0007669"/>
    <property type="project" value="InterPro"/>
</dbReference>
<dbReference type="PROSITE" id="PS50867">
    <property type="entry name" value="PRE_SET"/>
    <property type="match status" value="1"/>
</dbReference>
<dbReference type="CDD" id="cd20379">
    <property type="entry name" value="Tudor_dTUD-like"/>
    <property type="match status" value="1"/>
</dbReference>
<feature type="region of interest" description="Disordered" evidence="10">
    <location>
        <begin position="1518"/>
        <end position="1609"/>
    </location>
</feature>
<dbReference type="Proteomes" id="UP000095285">
    <property type="component" value="Unassembled WGS sequence"/>
</dbReference>
<feature type="compositionally biased region" description="Basic residues" evidence="10">
    <location>
        <begin position="26"/>
        <end position="36"/>
    </location>
</feature>
<keyword evidence="3" id="KW-0158">Chromosome</keyword>
<dbReference type="SMART" id="SM00468">
    <property type="entry name" value="PreSET"/>
    <property type="match status" value="1"/>
</dbReference>
<dbReference type="InterPro" id="IPR006568">
    <property type="entry name" value="PSP_pro-rich"/>
</dbReference>
<evidence type="ECO:0000256" key="6">
    <source>
        <dbReference type="ARBA" id="ARBA00022691"/>
    </source>
</evidence>
<evidence type="ECO:0000259" key="11">
    <source>
        <dbReference type="PROSITE" id="PS50280"/>
    </source>
</evidence>
<dbReference type="GO" id="GO:0010629">
    <property type="term" value="P:negative regulation of gene expression"/>
    <property type="evidence" value="ECO:0007669"/>
    <property type="project" value="TreeGrafter"/>
</dbReference>
<evidence type="ECO:0000256" key="7">
    <source>
        <dbReference type="ARBA" id="ARBA00022723"/>
    </source>
</evidence>
<dbReference type="Pfam" id="PF00856">
    <property type="entry name" value="SET"/>
    <property type="match status" value="1"/>
</dbReference>
<dbReference type="PROSITE" id="PS50280">
    <property type="entry name" value="SET"/>
    <property type="match status" value="1"/>
</dbReference>
<keyword evidence="5" id="KW-0808">Transferase</keyword>
<dbReference type="PROSITE" id="PS50982">
    <property type="entry name" value="MBD"/>
    <property type="match status" value="1"/>
</dbReference>
<dbReference type="WBParaSite" id="EN70_11209">
    <property type="protein sequence ID" value="EN70_11209"/>
    <property type="gene ID" value="EN70_11209"/>
</dbReference>
<dbReference type="STRING" id="7209.A0A1I7V928"/>